<dbReference type="EMBL" id="MN741017">
    <property type="protein sequence ID" value="QHU22753.1"/>
    <property type="molecule type" value="Genomic_DNA"/>
</dbReference>
<dbReference type="AlphaFoldDB" id="A0A6C0KZP8"/>
<protein>
    <submittedName>
        <fullName evidence="1">Uncharacterized protein</fullName>
    </submittedName>
</protein>
<name>A0A6C0KZP8_9ZZZZ</name>
<reference evidence="1" key="1">
    <citation type="journal article" date="2020" name="Nature">
        <title>Giant virus diversity and host interactions through global metagenomics.</title>
        <authorList>
            <person name="Schulz F."/>
            <person name="Roux S."/>
            <person name="Paez-Espino D."/>
            <person name="Jungbluth S."/>
            <person name="Walsh D.A."/>
            <person name="Denef V.J."/>
            <person name="McMahon K.D."/>
            <person name="Konstantinidis K.T."/>
            <person name="Eloe-Fadrosh E.A."/>
            <person name="Kyrpides N.C."/>
            <person name="Woyke T."/>
        </authorList>
    </citation>
    <scope>NUCLEOTIDE SEQUENCE</scope>
    <source>
        <strain evidence="1">GVMAG-S-ERX555907-63</strain>
    </source>
</reference>
<proteinExistence type="predicted"/>
<evidence type="ECO:0000313" key="1">
    <source>
        <dbReference type="EMBL" id="QHU22753.1"/>
    </source>
</evidence>
<organism evidence="1">
    <name type="scientific">viral metagenome</name>
    <dbReference type="NCBI Taxonomy" id="1070528"/>
    <lineage>
        <taxon>unclassified sequences</taxon>
        <taxon>metagenomes</taxon>
        <taxon>organismal metagenomes</taxon>
    </lineage>
</organism>
<accession>A0A6C0KZP8</accession>
<sequence>MFRTLSLALLLIGIVFITIGYTKMTINCPEKIQYRYIPRKIYEEQIYDQDIMGQFKTMFNDKDPYLR</sequence>